<keyword evidence="2" id="KW-1185">Reference proteome</keyword>
<comment type="caution">
    <text evidence="1">The sequence shown here is derived from an EMBL/GenBank/DDBJ whole genome shotgun (WGS) entry which is preliminary data.</text>
</comment>
<accession>A0AAN6TFC9</accession>
<evidence type="ECO:0000313" key="1">
    <source>
        <dbReference type="EMBL" id="KAK4113161.1"/>
    </source>
</evidence>
<name>A0AAN6TFC9_9PEZI</name>
<sequence>MHRAVSSFQYAPDTLICLGQLITSPRQPYRRLAPPLLPLPSEPIISPVTTWSFTSSETNGGSASVFAHFLQLFTASVSGHAARELAQSWSAARLETRFLELGPAGDSENDYVRRSVSEVESVCEWLKVNRRLGKTIYMVTGVKVAMQPGEAKSGVSRTA</sequence>
<evidence type="ECO:0000313" key="2">
    <source>
        <dbReference type="Proteomes" id="UP001302812"/>
    </source>
</evidence>
<protein>
    <submittedName>
        <fullName evidence="1">Uncharacterized protein</fullName>
    </submittedName>
</protein>
<dbReference type="AlphaFoldDB" id="A0AAN6TFC9"/>
<dbReference type="RefSeq" id="XP_064670731.1">
    <property type="nucleotide sequence ID" value="XM_064815054.1"/>
</dbReference>
<dbReference type="Proteomes" id="UP001302812">
    <property type="component" value="Unassembled WGS sequence"/>
</dbReference>
<reference evidence="1" key="1">
    <citation type="journal article" date="2023" name="Mol. Phylogenet. Evol.">
        <title>Genome-scale phylogeny and comparative genomics of the fungal order Sordariales.</title>
        <authorList>
            <person name="Hensen N."/>
            <person name="Bonometti L."/>
            <person name="Westerberg I."/>
            <person name="Brannstrom I.O."/>
            <person name="Guillou S."/>
            <person name="Cros-Aarteil S."/>
            <person name="Calhoun S."/>
            <person name="Haridas S."/>
            <person name="Kuo A."/>
            <person name="Mondo S."/>
            <person name="Pangilinan J."/>
            <person name="Riley R."/>
            <person name="LaButti K."/>
            <person name="Andreopoulos B."/>
            <person name="Lipzen A."/>
            <person name="Chen C."/>
            <person name="Yan M."/>
            <person name="Daum C."/>
            <person name="Ng V."/>
            <person name="Clum A."/>
            <person name="Steindorff A."/>
            <person name="Ohm R.A."/>
            <person name="Martin F."/>
            <person name="Silar P."/>
            <person name="Natvig D.O."/>
            <person name="Lalanne C."/>
            <person name="Gautier V."/>
            <person name="Ament-Velasquez S.L."/>
            <person name="Kruys A."/>
            <person name="Hutchinson M.I."/>
            <person name="Powell A.J."/>
            <person name="Barry K."/>
            <person name="Miller A.N."/>
            <person name="Grigoriev I.V."/>
            <person name="Debuchy R."/>
            <person name="Gladieux P."/>
            <person name="Hiltunen Thoren M."/>
            <person name="Johannesson H."/>
        </authorList>
    </citation>
    <scope>NUCLEOTIDE SEQUENCE</scope>
    <source>
        <strain evidence="1">CBS 508.74</strain>
    </source>
</reference>
<organism evidence="1 2">
    <name type="scientific">Canariomyces notabilis</name>
    <dbReference type="NCBI Taxonomy" id="2074819"/>
    <lineage>
        <taxon>Eukaryota</taxon>
        <taxon>Fungi</taxon>
        <taxon>Dikarya</taxon>
        <taxon>Ascomycota</taxon>
        <taxon>Pezizomycotina</taxon>
        <taxon>Sordariomycetes</taxon>
        <taxon>Sordariomycetidae</taxon>
        <taxon>Sordariales</taxon>
        <taxon>Chaetomiaceae</taxon>
        <taxon>Canariomyces</taxon>
    </lineage>
</organism>
<dbReference type="GeneID" id="89939179"/>
<reference evidence="1" key="2">
    <citation type="submission" date="2023-05" db="EMBL/GenBank/DDBJ databases">
        <authorList>
            <consortium name="Lawrence Berkeley National Laboratory"/>
            <person name="Steindorff A."/>
            <person name="Hensen N."/>
            <person name="Bonometti L."/>
            <person name="Westerberg I."/>
            <person name="Brannstrom I.O."/>
            <person name="Guillou S."/>
            <person name="Cros-Aarteil S."/>
            <person name="Calhoun S."/>
            <person name="Haridas S."/>
            <person name="Kuo A."/>
            <person name="Mondo S."/>
            <person name="Pangilinan J."/>
            <person name="Riley R."/>
            <person name="Labutti K."/>
            <person name="Andreopoulos B."/>
            <person name="Lipzen A."/>
            <person name="Chen C."/>
            <person name="Yanf M."/>
            <person name="Daum C."/>
            <person name="Ng V."/>
            <person name="Clum A."/>
            <person name="Ohm R."/>
            <person name="Martin F."/>
            <person name="Silar P."/>
            <person name="Natvig D."/>
            <person name="Lalanne C."/>
            <person name="Gautier V."/>
            <person name="Ament-Velasquez S.L."/>
            <person name="Kruys A."/>
            <person name="Hutchinson M.I."/>
            <person name="Powell A.J."/>
            <person name="Barry K."/>
            <person name="Miller A.N."/>
            <person name="Grigoriev I.V."/>
            <person name="Debuchy R."/>
            <person name="Gladieux P."/>
            <person name="Thoren M.H."/>
            <person name="Johannesson H."/>
        </authorList>
    </citation>
    <scope>NUCLEOTIDE SEQUENCE</scope>
    <source>
        <strain evidence="1">CBS 508.74</strain>
    </source>
</reference>
<gene>
    <name evidence="1" type="ORF">N656DRAFT_778695</name>
</gene>
<dbReference type="EMBL" id="MU853340">
    <property type="protein sequence ID" value="KAK4113161.1"/>
    <property type="molecule type" value="Genomic_DNA"/>
</dbReference>
<proteinExistence type="predicted"/>